<protein>
    <recommendedName>
        <fullName evidence="2">EccD-like transmembrane domain-containing protein</fullName>
    </recommendedName>
</protein>
<feature type="domain" description="EccD-like transmembrane" evidence="2">
    <location>
        <begin position="2"/>
        <end position="44"/>
    </location>
</feature>
<dbReference type="Pfam" id="PF19053">
    <property type="entry name" value="EccD"/>
    <property type="match status" value="1"/>
</dbReference>
<dbReference type="EMBL" id="JBHTHM010002897">
    <property type="protein sequence ID" value="MFD0788569.1"/>
    <property type="molecule type" value="Genomic_DNA"/>
</dbReference>
<evidence type="ECO:0000313" key="4">
    <source>
        <dbReference type="Proteomes" id="UP001597053"/>
    </source>
</evidence>
<accession>A0ABW3AEA9</accession>
<comment type="caution">
    <text evidence="3">The sequence shown here is derived from an EMBL/GenBank/DDBJ whole genome shotgun (WGS) entry which is preliminary data.</text>
</comment>
<gene>
    <name evidence="3" type="ORF">ACFQZ8_32030</name>
</gene>
<keyword evidence="1" id="KW-0812">Transmembrane</keyword>
<reference evidence="4" key="1">
    <citation type="journal article" date="2019" name="Int. J. Syst. Evol. Microbiol.">
        <title>The Global Catalogue of Microorganisms (GCM) 10K type strain sequencing project: providing services to taxonomists for standard genome sequencing and annotation.</title>
        <authorList>
            <consortium name="The Broad Institute Genomics Platform"/>
            <consortium name="The Broad Institute Genome Sequencing Center for Infectious Disease"/>
            <person name="Wu L."/>
            <person name="Ma J."/>
        </authorList>
    </citation>
    <scope>NUCLEOTIDE SEQUENCE [LARGE SCALE GENOMIC DNA]</scope>
    <source>
        <strain evidence="4">JCM 32148</strain>
    </source>
</reference>
<keyword evidence="1" id="KW-1133">Transmembrane helix</keyword>
<sequence length="50" mass="5210">MRFSRRRPTPHLGRAADIADVVAIMALIPLACAVIGLFGAIQGMFASIGG</sequence>
<keyword evidence="1" id="KW-0472">Membrane</keyword>
<keyword evidence="4" id="KW-1185">Reference proteome</keyword>
<evidence type="ECO:0000259" key="2">
    <source>
        <dbReference type="Pfam" id="PF19053"/>
    </source>
</evidence>
<feature type="transmembrane region" description="Helical" evidence="1">
    <location>
        <begin position="21"/>
        <end position="45"/>
    </location>
</feature>
<evidence type="ECO:0000313" key="3">
    <source>
        <dbReference type="EMBL" id="MFD0788569.1"/>
    </source>
</evidence>
<dbReference type="Proteomes" id="UP001597053">
    <property type="component" value="Unassembled WGS sequence"/>
</dbReference>
<evidence type="ECO:0000256" key="1">
    <source>
        <dbReference type="SAM" id="Phobius"/>
    </source>
</evidence>
<dbReference type="InterPro" id="IPR044049">
    <property type="entry name" value="EccD_transm"/>
</dbReference>
<organism evidence="3 4">
    <name type="scientific">Micromonospora azadirachtae</name>
    <dbReference type="NCBI Taxonomy" id="1970735"/>
    <lineage>
        <taxon>Bacteria</taxon>
        <taxon>Bacillati</taxon>
        <taxon>Actinomycetota</taxon>
        <taxon>Actinomycetes</taxon>
        <taxon>Micromonosporales</taxon>
        <taxon>Micromonosporaceae</taxon>
        <taxon>Micromonospora</taxon>
    </lineage>
</organism>
<proteinExistence type="predicted"/>
<name>A0ABW3AEA9_9ACTN</name>